<sequence length="37" mass="4253">MGRILLYAVDAHGFYREPEVLIECATQLLSALRSYPR</sequence>
<reference evidence="1" key="1">
    <citation type="submission" date="2023-01" db="EMBL/GenBank/DDBJ databases">
        <title>Colletotrichum chrysophilum M932 genome sequence.</title>
        <authorList>
            <person name="Baroncelli R."/>
        </authorList>
    </citation>
    <scope>NUCLEOTIDE SEQUENCE</scope>
    <source>
        <strain evidence="1">M932</strain>
    </source>
</reference>
<keyword evidence="2" id="KW-1185">Reference proteome</keyword>
<comment type="caution">
    <text evidence="1">The sequence shown here is derived from an EMBL/GenBank/DDBJ whole genome shotgun (WGS) entry which is preliminary data.</text>
</comment>
<dbReference type="EMBL" id="JAQOWY010000669">
    <property type="protein sequence ID" value="KAK1839467.1"/>
    <property type="molecule type" value="Genomic_DNA"/>
</dbReference>
<dbReference type="AlphaFoldDB" id="A0AAD9A3E8"/>
<evidence type="ECO:0000313" key="1">
    <source>
        <dbReference type="EMBL" id="KAK1839467.1"/>
    </source>
</evidence>
<proteinExistence type="predicted"/>
<name>A0AAD9A3E8_9PEZI</name>
<protein>
    <submittedName>
        <fullName evidence="1">Uncharacterized protein</fullName>
    </submittedName>
</protein>
<organism evidence="1 2">
    <name type="scientific">Colletotrichum chrysophilum</name>
    <dbReference type="NCBI Taxonomy" id="1836956"/>
    <lineage>
        <taxon>Eukaryota</taxon>
        <taxon>Fungi</taxon>
        <taxon>Dikarya</taxon>
        <taxon>Ascomycota</taxon>
        <taxon>Pezizomycotina</taxon>
        <taxon>Sordariomycetes</taxon>
        <taxon>Hypocreomycetidae</taxon>
        <taxon>Glomerellales</taxon>
        <taxon>Glomerellaceae</taxon>
        <taxon>Colletotrichum</taxon>
        <taxon>Colletotrichum gloeosporioides species complex</taxon>
    </lineage>
</organism>
<dbReference type="Proteomes" id="UP001243330">
    <property type="component" value="Unassembled WGS sequence"/>
</dbReference>
<accession>A0AAD9A3E8</accession>
<evidence type="ECO:0000313" key="2">
    <source>
        <dbReference type="Proteomes" id="UP001243330"/>
    </source>
</evidence>
<gene>
    <name evidence="1" type="ORF">CCHR01_17905</name>
</gene>